<name>A0A8H7Q8U1_9FUNG</name>
<dbReference type="AlphaFoldDB" id="A0A8H7Q8U1"/>
<dbReference type="GO" id="GO:0010970">
    <property type="term" value="P:transport along microtubule"/>
    <property type="evidence" value="ECO:0007669"/>
    <property type="project" value="TreeGrafter"/>
</dbReference>
<evidence type="ECO:0000256" key="9">
    <source>
        <dbReference type="SAM" id="MobiDB-lite"/>
    </source>
</evidence>
<dbReference type="GO" id="GO:0045503">
    <property type="term" value="F:dynein light chain binding"/>
    <property type="evidence" value="ECO:0007669"/>
    <property type="project" value="TreeGrafter"/>
</dbReference>
<keyword evidence="3" id="KW-0963">Cytoplasm</keyword>
<sequence>VSSSRSKSRKAHFQAPSSIRRKIMSAALSKELREEHNARSIPVRKDDEVMVVRGSFKGREGKVVQVYRKKWVIHIDRVTREKVNGASVPIGVHPSNVVVTKVKLDKDRKSILERKNRSSKTAMQELSYCNSTAAVSMERRKEELEKKRQKLAELRRAREERRAVLESQTAQQNTTSSSSGTGSPGNKDRKAIDDLVAMVLGERQGSPSPGAVGSDRGSDTGSERASSRPSSLHLAPSMTTQTTEPKSSMSSVSTSARFAELSEAHADIIDIPPAVHVHYSKEVQTVEGSFDTPQLSEEEIRREIMEEVEKNERQKQAKLEDERKKSESTKAEELRELSDEERKTIVTSHTFANFVDTSSKIVERALHETYDFMKDYTIGAEVTSEDTFSKRIKYICEFWDEKWSKNRSVTDVDWSPKYPELMVSSYNKNPMAVNEPDGIACVWNLHMPERPEFVFHSQSDVLAVKFSSFHPNYIIGGTYSGQIVLWDTRAKSLPVLKTPLSAGGHTHPIYSLEMIGTQNAHNLISASTDGFVCSWQLDMLAQPQDFIELVHPSHSKTDEVSVTCSGFPDNETTSFWVGTEEGNVYQANRYDRAGSKAGINQYDTYKGHAGAITGLHFHPLSGPVDFSDLFLTSSIDWTVKLWRSKSISKTSTQPTTILPLNSFEQADDHVYDVKWSPTHPALFGAVDGNGKFDLWNLNADTEEPYVSTMVGSGKALNKLAWDKEGKRTAIGSSDGRVYIYELGDVAHPKPEDWHLLQKNISEMISNQENPNK</sequence>
<dbReference type="FunFam" id="2.130.10.10:FF:000414">
    <property type="entry name" value="Cytoplasmic dynein intermediate chain"/>
    <property type="match status" value="1"/>
</dbReference>
<feature type="non-terminal residue" evidence="11">
    <location>
        <position position="1"/>
    </location>
</feature>
<evidence type="ECO:0000256" key="6">
    <source>
        <dbReference type="ARBA" id="ARBA00022980"/>
    </source>
</evidence>
<dbReference type="SUPFAM" id="SSF50978">
    <property type="entry name" value="WD40 repeat-like"/>
    <property type="match status" value="1"/>
</dbReference>
<evidence type="ECO:0000256" key="5">
    <source>
        <dbReference type="ARBA" id="ARBA00022737"/>
    </source>
</evidence>
<dbReference type="InterPro" id="IPR015943">
    <property type="entry name" value="WD40/YVTN_repeat-like_dom_sf"/>
</dbReference>
<dbReference type="SMART" id="SM00320">
    <property type="entry name" value="WD40"/>
    <property type="match status" value="6"/>
</dbReference>
<dbReference type="GO" id="GO:0015934">
    <property type="term" value="C:large ribosomal subunit"/>
    <property type="evidence" value="ECO:0007669"/>
    <property type="project" value="InterPro"/>
</dbReference>
<dbReference type="Pfam" id="PF00467">
    <property type="entry name" value="KOW"/>
    <property type="match status" value="1"/>
</dbReference>
<dbReference type="PANTHER" id="PTHR12442:SF22">
    <property type="entry name" value="CYTOPLASMIC DYNEIN 1 INTERMEDIATE CHAIN-RELATED"/>
    <property type="match status" value="1"/>
</dbReference>
<feature type="domain" description="KOW" evidence="10">
    <location>
        <begin position="42"/>
        <end position="69"/>
    </location>
</feature>
<dbReference type="GO" id="GO:0005868">
    <property type="term" value="C:cytoplasmic dynein complex"/>
    <property type="evidence" value="ECO:0007669"/>
    <property type="project" value="TreeGrafter"/>
</dbReference>
<evidence type="ECO:0000256" key="1">
    <source>
        <dbReference type="ARBA" id="ARBA00004496"/>
    </source>
</evidence>
<keyword evidence="6" id="KW-0689">Ribosomal protein</keyword>
<feature type="compositionally biased region" description="Basic and acidic residues" evidence="9">
    <location>
        <begin position="216"/>
        <end position="226"/>
    </location>
</feature>
<dbReference type="GO" id="GO:0045504">
    <property type="term" value="F:dynein heavy chain binding"/>
    <property type="evidence" value="ECO:0007669"/>
    <property type="project" value="TreeGrafter"/>
</dbReference>
<proteinExistence type="inferred from homology"/>
<dbReference type="InterPro" id="IPR005825">
    <property type="entry name" value="Ribosomal_uL24_CS"/>
</dbReference>
<feature type="repeat" description="WD" evidence="8">
    <location>
        <begin position="605"/>
        <end position="652"/>
    </location>
</feature>
<comment type="caution">
    <text evidence="11">The sequence shown here is derived from an EMBL/GenBank/DDBJ whole genome shotgun (WGS) entry which is preliminary data.</text>
</comment>
<dbReference type="GO" id="GO:0005737">
    <property type="term" value="C:cytoplasm"/>
    <property type="evidence" value="ECO:0007669"/>
    <property type="project" value="UniProtKB-SubCell"/>
</dbReference>
<feature type="compositionally biased region" description="Polar residues" evidence="9">
    <location>
        <begin position="237"/>
        <end position="254"/>
    </location>
</feature>
<dbReference type="PANTHER" id="PTHR12442">
    <property type="entry name" value="DYNEIN INTERMEDIATE CHAIN"/>
    <property type="match status" value="1"/>
</dbReference>
<dbReference type="InterPro" id="IPR001680">
    <property type="entry name" value="WD40_rpt"/>
</dbReference>
<keyword evidence="5" id="KW-0677">Repeat</keyword>
<dbReference type="FunFam" id="2.30.30.30:FF:000009">
    <property type="entry name" value="60S ribosomal protein L26"/>
    <property type="match status" value="1"/>
</dbReference>
<keyword evidence="12" id="KW-1185">Reference proteome</keyword>
<feature type="compositionally biased region" description="Low complexity" evidence="9">
    <location>
        <begin position="165"/>
        <end position="185"/>
    </location>
</feature>
<dbReference type="Gene3D" id="2.130.10.10">
    <property type="entry name" value="YVTN repeat-like/Quinoprotein amine dehydrogenase"/>
    <property type="match status" value="2"/>
</dbReference>
<evidence type="ECO:0000256" key="3">
    <source>
        <dbReference type="ARBA" id="ARBA00022490"/>
    </source>
</evidence>
<dbReference type="Gene3D" id="2.30.30.30">
    <property type="match status" value="1"/>
</dbReference>
<feature type="region of interest" description="Disordered" evidence="9">
    <location>
        <begin position="202"/>
        <end position="254"/>
    </location>
</feature>
<evidence type="ECO:0000313" key="11">
    <source>
        <dbReference type="EMBL" id="KAG2187318.1"/>
    </source>
</evidence>
<dbReference type="PROSITE" id="PS50082">
    <property type="entry name" value="WD_REPEATS_2"/>
    <property type="match status" value="1"/>
</dbReference>
<dbReference type="PROSITE" id="PS01108">
    <property type="entry name" value="RIBOSOMAL_L24"/>
    <property type="match status" value="1"/>
</dbReference>
<comment type="subcellular location">
    <subcellularLocation>
        <location evidence="1">Cytoplasm</location>
    </subcellularLocation>
</comment>
<evidence type="ECO:0000256" key="2">
    <source>
        <dbReference type="ARBA" id="ARBA00010618"/>
    </source>
</evidence>
<dbReference type="InterPro" id="IPR005824">
    <property type="entry name" value="KOW"/>
</dbReference>
<feature type="region of interest" description="Disordered" evidence="9">
    <location>
        <begin position="153"/>
        <end position="189"/>
    </location>
</feature>
<feature type="compositionally biased region" description="Basic and acidic residues" evidence="9">
    <location>
        <begin position="153"/>
        <end position="164"/>
    </location>
</feature>
<dbReference type="Pfam" id="PF00400">
    <property type="entry name" value="WD40"/>
    <property type="match status" value="1"/>
</dbReference>
<dbReference type="GO" id="GO:0006412">
    <property type="term" value="P:translation"/>
    <property type="evidence" value="ECO:0007669"/>
    <property type="project" value="InterPro"/>
</dbReference>
<reference evidence="11" key="1">
    <citation type="submission" date="2020-12" db="EMBL/GenBank/DDBJ databases">
        <title>Metabolic potential, ecology and presence of endohyphal bacteria is reflected in genomic diversity of Mucoromycotina.</title>
        <authorList>
            <person name="Muszewska A."/>
            <person name="Okrasinska A."/>
            <person name="Steczkiewicz K."/>
            <person name="Drgas O."/>
            <person name="Orlowska M."/>
            <person name="Perlinska-Lenart U."/>
            <person name="Aleksandrzak-Piekarczyk T."/>
            <person name="Szatraj K."/>
            <person name="Zielenkiewicz U."/>
            <person name="Pilsyk S."/>
            <person name="Malc E."/>
            <person name="Mieczkowski P."/>
            <person name="Kruszewska J.S."/>
            <person name="Biernat P."/>
            <person name="Pawlowska J."/>
        </authorList>
    </citation>
    <scope>NUCLEOTIDE SEQUENCE</scope>
    <source>
        <strain evidence="11">WA0000051536</strain>
    </source>
</reference>
<dbReference type="SMART" id="SM00739">
    <property type="entry name" value="KOW"/>
    <property type="match status" value="1"/>
</dbReference>
<dbReference type="GO" id="GO:0003723">
    <property type="term" value="F:RNA binding"/>
    <property type="evidence" value="ECO:0007669"/>
    <property type="project" value="InterPro"/>
</dbReference>
<accession>A0A8H7Q8U1</accession>
<dbReference type="InterPro" id="IPR008991">
    <property type="entry name" value="Translation_prot_SH3-like_sf"/>
</dbReference>
<dbReference type="SUPFAM" id="SSF50104">
    <property type="entry name" value="Translation proteins SH3-like domain"/>
    <property type="match status" value="1"/>
</dbReference>
<dbReference type="FunFam" id="2.130.10.10:FF:001070">
    <property type="entry name" value="Dynein intermediate chain, cytosolic"/>
    <property type="match status" value="1"/>
</dbReference>
<organism evidence="11 12">
    <name type="scientific">Umbelopsis vinacea</name>
    <dbReference type="NCBI Taxonomy" id="44442"/>
    <lineage>
        <taxon>Eukaryota</taxon>
        <taxon>Fungi</taxon>
        <taxon>Fungi incertae sedis</taxon>
        <taxon>Mucoromycota</taxon>
        <taxon>Mucoromycotina</taxon>
        <taxon>Umbelopsidomycetes</taxon>
        <taxon>Umbelopsidales</taxon>
        <taxon>Umbelopsidaceae</taxon>
        <taxon>Umbelopsis</taxon>
    </lineage>
</organism>
<comment type="similarity">
    <text evidence="2">Belongs to the universal ribosomal protein uL24 family.</text>
</comment>
<keyword evidence="7" id="KW-0687">Ribonucleoprotein</keyword>
<dbReference type="InterPro" id="IPR014722">
    <property type="entry name" value="Rib_uL2_dom2"/>
</dbReference>
<dbReference type="Pfam" id="PF16906">
    <property type="entry name" value="Ribosomal_L26"/>
    <property type="match status" value="1"/>
</dbReference>
<keyword evidence="4 8" id="KW-0853">WD repeat</keyword>
<gene>
    <name evidence="11" type="ORF">INT44_005004</name>
</gene>
<protein>
    <recommendedName>
        <fullName evidence="10">KOW domain-containing protein</fullName>
    </recommendedName>
</protein>
<evidence type="ECO:0000256" key="4">
    <source>
        <dbReference type="ARBA" id="ARBA00022574"/>
    </source>
</evidence>
<evidence type="ECO:0000313" key="12">
    <source>
        <dbReference type="Proteomes" id="UP000612746"/>
    </source>
</evidence>
<dbReference type="NCBIfam" id="TIGR01080">
    <property type="entry name" value="rplX_A_E"/>
    <property type="match status" value="1"/>
</dbReference>
<dbReference type="EMBL" id="JAEPRA010000003">
    <property type="protein sequence ID" value="KAG2187318.1"/>
    <property type="molecule type" value="Genomic_DNA"/>
</dbReference>
<dbReference type="Proteomes" id="UP000612746">
    <property type="component" value="Unassembled WGS sequence"/>
</dbReference>
<dbReference type="InterPro" id="IPR036322">
    <property type="entry name" value="WD40_repeat_dom_sf"/>
</dbReference>
<feature type="region of interest" description="Disordered" evidence="9">
    <location>
        <begin position="307"/>
        <end position="336"/>
    </location>
</feature>
<dbReference type="InterPro" id="IPR041988">
    <property type="entry name" value="Ribosomal_uL24_KOW"/>
</dbReference>
<dbReference type="CDD" id="cd06089">
    <property type="entry name" value="KOW_RPL26"/>
    <property type="match status" value="1"/>
</dbReference>
<dbReference type="HAMAP" id="MF_01326_A">
    <property type="entry name" value="Ribosomal_uL24_A"/>
    <property type="match status" value="1"/>
</dbReference>
<evidence type="ECO:0000259" key="10">
    <source>
        <dbReference type="SMART" id="SM00739"/>
    </source>
</evidence>
<evidence type="ECO:0000256" key="8">
    <source>
        <dbReference type="PROSITE-ProRule" id="PRU00221"/>
    </source>
</evidence>
<dbReference type="OrthoDB" id="366230at2759"/>
<evidence type="ECO:0000256" key="7">
    <source>
        <dbReference type="ARBA" id="ARBA00023274"/>
    </source>
</evidence>
<dbReference type="InterPro" id="IPR005756">
    <property type="entry name" value="Ribosomal_uL24_euk/arc"/>
</dbReference>
<dbReference type="InterPro" id="IPR050687">
    <property type="entry name" value="Dynein_IC"/>
</dbReference>
<dbReference type="GO" id="GO:0003735">
    <property type="term" value="F:structural constituent of ribosome"/>
    <property type="evidence" value="ECO:0007669"/>
    <property type="project" value="InterPro"/>
</dbReference>